<dbReference type="GO" id="GO:0005886">
    <property type="term" value="C:plasma membrane"/>
    <property type="evidence" value="ECO:0007669"/>
    <property type="project" value="UniProtKB-SubCell"/>
</dbReference>
<gene>
    <name evidence="13" type="ORF">MAGMO_0352</name>
</gene>
<evidence type="ECO:0000256" key="3">
    <source>
        <dbReference type="ARBA" id="ARBA00022448"/>
    </source>
</evidence>
<feature type="transmembrane region" description="Helical" evidence="9">
    <location>
        <begin position="21"/>
        <end position="43"/>
    </location>
</feature>
<dbReference type="InterPro" id="IPR058982">
    <property type="entry name" value="Beta-barrel_AprE"/>
</dbReference>
<evidence type="ECO:0000256" key="8">
    <source>
        <dbReference type="ARBA" id="ARBA00023136"/>
    </source>
</evidence>
<keyword evidence="7 9" id="KW-1133">Transmembrane helix</keyword>
<dbReference type="EMBL" id="LO017727">
    <property type="protein sequence ID" value="CRH04565.1"/>
    <property type="molecule type" value="Genomic_DNA"/>
</dbReference>
<evidence type="ECO:0000256" key="4">
    <source>
        <dbReference type="ARBA" id="ARBA00022475"/>
    </source>
</evidence>
<evidence type="ECO:0000259" key="12">
    <source>
        <dbReference type="Pfam" id="PF26002"/>
    </source>
</evidence>
<evidence type="ECO:0000313" key="13">
    <source>
        <dbReference type="EMBL" id="CRH04565.1"/>
    </source>
</evidence>
<comment type="subcellular location">
    <subcellularLocation>
        <location evidence="1 9">Cell inner membrane</location>
        <topology evidence="1 9">Single-pass membrane protein</topology>
    </subcellularLocation>
</comment>
<organism evidence="13">
    <name type="scientific">Magnetococcus massalia (strain MO-1)</name>
    <dbReference type="NCBI Taxonomy" id="451514"/>
    <lineage>
        <taxon>Bacteria</taxon>
        <taxon>Pseudomonadati</taxon>
        <taxon>Pseudomonadota</taxon>
        <taxon>Magnetococcia</taxon>
        <taxon>Magnetococcales</taxon>
        <taxon>Magnetococcaceae</taxon>
        <taxon>Magnetococcus</taxon>
    </lineage>
</organism>
<dbReference type="GO" id="GO:0015031">
    <property type="term" value="P:protein transport"/>
    <property type="evidence" value="ECO:0007669"/>
    <property type="project" value="InterPro"/>
</dbReference>
<keyword evidence="5 9" id="KW-0997">Cell inner membrane</keyword>
<accession>A0A1S7LCI7</accession>
<keyword evidence="3 9" id="KW-0813">Transport</keyword>
<evidence type="ECO:0000256" key="6">
    <source>
        <dbReference type="ARBA" id="ARBA00022692"/>
    </source>
</evidence>
<dbReference type="InterPro" id="IPR050739">
    <property type="entry name" value="MFP"/>
</dbReference>
<keyword evidence="6 9" id="KW-0812">Transmembrane</keyword>
<evidence type="ECO:0000256" key="9">
    <source>
        <dbReference type="RuleBase" id="RU365093"/>
    </source>
</evidence>
<feature type="coiled-coil region" evidence="10">
    <location>
        <begin position="157"/>
        <end position="198"/>
    </location>
</feature>
<dbReference type="GO" id="GO:0008233">
    <property type="term" value="F:peptidase activity"/>
    <property type="evidence" value="ECO:0007669"/>
    <property type="project" value="UniProtKB-KW"/>
</dbReference>
<evidence type="ECO:0000256" key="2">
    <source>
        <dbReference type="ARBA" id="ARBA00009477"/>
    </source>
</evidence>
<evidence type="ECO:0000259" key="11">
    <source>
        <dbReference type="Pfam" id="PF25994"/>
    </source>
</evidence>
<dbReference type="PANTHER" id="PTHR30386">
    <property type="entry name" value="MEMBRANE FUSION SUBUNIT OF EMRAB-TOLC MULTIDRUG EFFLUX PUMP"/>
    <property type="match status" value="1"/>
</dbReference>
<feature type="domain" description="AprE-like beta-barrel" evidence="12">
    <location>
        <begin position="328"/>
        <end position="418"/>
    </location>
</feature>
<dbReference type="NCBIfam" id="TIGR01843">
    <property type="entry name" value="type_I_hlyD"/>
    <property type="match status" value="1"/>
</dbReference>
<dbReference type="GO" id="GO:0006508">
    <property type="term" value="P:proteolysis"/>
    <property type="evidence" value="ECO:0007669"/>
    <property type="project" value="UniProtKB-KW"/>
</dbReference>
<protein>
    <recommendedName>
        <fullName evidence="9">Membrane fusion protein (MFP) family protein</fullName>
    </recommendedName>
</protein>
<dbReference type="PRINTS" id="PR01490">
    <property type="entry name" value="RTXTOXIND"/>
</dbReference>
<evidence type="ECO:0000256" key="10">
    <source>
        <dbReference type="SAM" id="Coils"/>
    </source>
</evidence>
<dbReference type="InterPro" id="IPR058781">
    <property type="entry name" value="HH_AprE-like"/>
</dbReference>
<keyword evidence="4 9" id="KW-1003">Cell membrane</keyword>
<keyword evidence="10" id="KW-0175">Coiled coil</keyword>
<proteinExistence type="inferred from homology"/>
<reference evidence="13" key="1">
    <citation type="submission" date="2015-04" db="EMBL/GenBank/DDBJ databases">
        <authorList>
            <person name="Syromyatnikov M.Y."/>
            <person name="Popov V.N."/>
        </authorList>
    </citation>
    <scope>NUCLEOTIDE SEQUENCE</scope>
    <source>
        <strain evidence="13">MO-1</strain>
    </source>
</reference>
<keyword evidence="13" id="KW-0378">Hydrolase</keyword>
<sequence>MFHAMHSDELRHARKALRSMLIGPTIAALAILTGFFVLLGGWASHAPIASAALASGSISPEGYRRTVQHLEGGIIKRILVHEGARVEAGDALVIMEETQARSSHRVLETQHLALKAAEARLMAEAESRTRIDWQQQPMHPSWQAVKQDQQRLFNTRLETITNQRNIHLQRIAQLREEISGLRQQIKSKDRQLSIIEDEVATLKKLVKKGLVKKPSQQAMERRHAEVQGERAANLAAIARAHQSIGESQLRILDLDTQRREQARTQLGETRTRLTDLDERMASSRDVLTRTIITAPVSGTIFQLKHKTTGGVVQPGEPILEIVPEQEQLLVDARISPADIDVVQAGLPAEIALTAYPQRNLPRLQGRVRSVSADRIQDPNSGDVFYLARIAIDSEAQNALAEQIELLPGMSADTMIYTGSRTLLAYLTDPLLESMRKSLREE</sequence>
<evidence type="ECO:0000256" key="1">
    <source>
        <dbReference type="ARBA" id="ARBA00004377"/>
    </source>
</evidence>
<keyword evidence="13" id="KW-0645">Protease</keyword>
<dbReference type="InterPro" id="IPR010129">
    <property type="entry name" value="T1SS_HlyD"/>
</dbReference>
<feature type="domain" description="AprE-like long alpha-helical hairpin" evidence="11">
    <location>
        <begin position="100"/>
        <end position="286"/>
    </location>
</feature>
<dbReference type="Pfam" id="PF25994">
    <property type="entry name" value="HH_AprE"/>
    <property type="match status" value="1"/>
</dbReference>
<name>A0A1S7LCI7_MAGMO</name>
<dbReference type="Gene3D" id="2.40.30.170">
    <property type="match status" value="1"/>
</dbReference>
<dbReference type="AlphaFoldDB" id="A0A1S7LCI7"/>
<evidence type="ECO:0000256" key="5">
    <source>
        <dbReference type="ARBA" id="ARBA00022519"/>
    </source>
</evidence>
<comment type="similarity">
    <text evidence="2 9">Belongs to the membrane fusion protein (MFP) (TC 8.A.1) family.</text>
</comment>
<dbReference type="Pfam" id="PF26002">
    <property type="entry name" value="Beta-barrel_AprE"/>
    <property type="match status" value="1"/>
</dbReference>
<dbReference type="PANTHER" id="PTHR30386:SF17">
    <property type="entry name" value="ALKALINE PROTEASE SECRETION PROTEIN APRE"/>
    <property type="match status" value="1"/>
</dbReference>
<keyword evidence="8 9" id="KW-0472">Membrane</keyword>
<evidence type="ECO:0000256" key="7">
    <source>
        <dbReference type="ARBA" id="ARBA00022989"/>
    </source>
</evidence>